<dbReference type="EMBL" id="LAZR01015117">
    <property type="protein sequence ID" value="KKM14568.1"/>
    <property type="molecule type" value="Genomic_DNA"/>
</dbReference>
<protein>
    <submittedName>
        <fullName evidence="1">Uncharacterized protein</fullName>
    </submittedName>
</protein>
<sequence>MIDLQDIRAFIKDIKIAFYSKESELDNVLRYALIKSVVHLRIIEQKLMEVIK</sequence>
<comment type="caution">
    <text evidence="1">The sequence shown here is derived from an EMBL/GenBank/DDBJ whole genome shotgun (WGS) entry which is preliminary data.</text>
</comment>
<proteinExistence type="predicted"/>
<gene>
    <name evidence="1" type="ORF">LCGC14_1704830</name>
</gene>
<name>A0A0F9JXF9_9ZZZZ</name>
<reference evidence="1" key="1">
    <citation type="journal article" date="2015" name="Nature">
        <title>Complex archaea that bridge the gap between prokaryotes and eukaryotes.</title>
        <authorList>
            <person name="Spang A."/>
            <person name="Saw J.H."/>
            <person name="Jorgensen S.L."/>
            <person name="Zaremba-Niedzwiedzka K."/>
            <person name="Martijn J."/>
            <person name="Lind A.E."/>
            <person name="van Eijk R."/>
            <person name="Schleper C."/>
            <person name="Guy L."/>
            <person name="Ettema T.J."/>
        </authorList>
    </citation>
    <scope>NUCLEOTIDE SEQUENCE</scope>
</reference>
<dbReference type="AlphaFoldDB" id="A0A0F9JXF9"/>
<accession>A0A0F9JXF9</accession>
<organism evidence="1">
    <name type="scientific">marine sediment metagenome</name>
    <dbReference type="NCBI Taxonomy" id="412755"/>
    <lineage>
        <taxon>unclassified sequences</taxon>
        <taxon>metagenomes</taxon>
        <taxon>ecological metagenomes</taxon>
    </lineage>
</organism>
<evidence type="ECO:0000313" key="1">
    <source>
        <dbReference type="EMBL" id="KKM14568.1"/>
    </source>
</evidence>